<feature type="transmembrane region" description="Helical" evidence="1">
    <location>
        <begin position="59"/>
        <end position="81"/>
    </location>
</feature>
<gene>
    <name evidence="2" type="ORF">HCX48_00440</name>
</gene>
<dbReference type="Proteomes" id="UP000720344">
    <property type="component" value="Unassembled WGS sequence"/>
</dbReference>
<dbReference type="RefSeq" id="WP_153590630.1">
    <property type="nucleotide sequence ID" value="NZ_JAATWB010000001.1"/>
</dbReference>
<keyword evidence="3" id="KW-1185">Reference proteome</keyword>
<name>A0ABX0WE98_9RHOO</name>
<keyword evidence="1" id="KW-0812">Transmembrane</keyword>
<sequence length="88" mass="9380">MNALFLFSATFALVLFLGLQSLNVNGGHRLLSALTSFGIGAANVTVLKIMPGPTGWLEVAAYLLGGPLGILTSMAIHPWMVRRLGRKE</sequence>
<evidence type="ECO:0000313" key="3">
    <source>
        <dbReference type="Proteomes" id="UP000720344"/>
    </source>
</evidence>
<keyword evidence="1" id="KW-1133">Transmembrane helix</keyword>
<dbReference type="EMBL" id="JAATWB010000001">
    <property type="protein sequence ID" value="NJA87695.1"/>
    <property type="molecule type" value="Genomic_DNA"/>
</dbReference>
<accession>A0ABX0WE98</accession>
<proteinExistence type="predicted"/>
<comment type="caution">
    <text evidence="2">The sequence shown here is derived from an EMBL/GenBank/DDBJ whole genome shotgun (WGS) entry which is preliminary data.</text>
</comment>
<keyword evidence="1" id="KW-0472">Membrane</keyword>
<reference evidence="3" key="1">
    <citation type="submission" date="2020-03" db="EMBL/GenBank/DDBJ databases">
        <title>Whole-genome sequence of the purple nonsulfur bacterium Rhodocyclus tenuis DSM112.</title>
        <authorList>
            <person name="Kyndt J.A."/>
            <person name="Meyer T.E."/>
        </authorList>
    </citation>
    <scope>NUCLEOTIDE SEQUENCE [LARGE SCALE GENOMIC DNA]</scope>
    <source>
        <strain evidence="3">DSM 112</strain>
    </source>
</reference>
<protein>
    <submittedName>
        <fullName evidence="2">Uncharacterized protein</fullName>
    </submittedName>
</protein>
<organism evidence="2 3">
    <name type="scientific">Rhodocyclus gracilis</name>
    <dbReference type="NCBI Taxonomy" id="2929842"/>
    <lineage>
        <taxon>Bacteria</taxon>
        <taxon>Pseudomonadati</taxon>
        <taxon>Pseudomonadota</taxon>
        <taxon>Betaproteobacteria</taxon>
        <taxon>Rhodocyclales</taxon>
        <taxon>Rhodocyclaceae</taxon>
        <taxon>Rhodocyclus</taxon>
    </lineage>
</organism>
<evidence type="ECO:0000313" key="2">
    <source>
        <dbReference type="EMBL" id="NJA87695.1"/>
    </source>
</evidence>
<evidence type="ECO:0000256" key="1">
    <source>
        <dbReference type="SAM" id="Phobius"/>
    </source>
</evidence>